<dbReference type="Proteomes" id="UP000317835">
    <property type="component" value="Chromosome"/>
</dbReference>
<keyword evidence="4" id="KW-1185">Reference proteome</keyword>
<evidence type="ECO:0000256" key="2">
    <source>
        <dbReference type="SAM" id="SignalP"/>
    </source>
</evidence>
<feature type="region of interest" description="Disordered" evidence="1">
    <location>
        <begin position="77"/>
        <end position="100"/>
    </location>
</feature>
<feature type="compositionally biased region" description="Basic and acidic residues" evidence="1">
    <location>
        <begin position="115"/>
        <end position="133"/>
    </location>
</feature>
<evidence type="ECO:0000313" key="4">
    <source>
        <dbReference type="Proteomes" id="UP000317835"/>
    </source>
</evidence>
<protein>
    <submittedName>
        <fullName evidence="3">Uncharacterized protein</fullName>
    </submittedName>
</protein>
<keyword evidence="2" id="KW-0732">Signal</keyword>
<gene>
    <name evidence="3" type="ORF">ElP_34600</name>
</gene>
<dbReference type="KEGG" id="tpla:ElP_34600"/>
<accession>A0A518H415</accession>
<evidence type="ECO:0000256" key="1">
    <source>
        <dbReference type="SAM" id="MobiDB-lite"/>
    </source>
</evidence>
<proteinExistence type="predicted"/>
<feature type="signal peptide" evidence="2">
    <location>
        <begin position="1"/>
        <end position="26"/>
    </location>
</feature>
<dbReference type="OrthoDB" id="9804872at2"/>
<reference evidence="3 4" key="1">
    <citation type="submission" date="2019-02" db="EMBL/GenBank/DDBJ databases">
        <title>Deep-cultivation of Planctomycetes and their phenomic and genomic characterization uncovers novel biology.</title>
        <authorList>
            <person name="Wiegand S."/>
            <person name="Jogler M."/>
            <person name="Boedeker C."/>
            <person name="Pinto D."/>
            <person name="Vollmers J."/>
            <person name="Rivas-Marin E."/>
            <person name="Kohn T."/>
            <person name="Peeters S.H."/>
            <person name="Heuer A."/>
            <person name="Rast P."/>
            <person name="Oberbeckmann S."/>
            <person name="Bunk B."/>
            <person name="Jeske O."/>
            <person name="Meyerdierks A."/>
            <person name="Storesund J.E."/>
            <person name="Kallscheuer N."/>
            <person name="Luecker S."/>
            <person name="Lage O.M."/>
            <person name="Pohl T."/>
            <person name="Merkel B.J."/>
            <person name="Hornburger P."/>
            <person name="Mueller R.-W."/>
            <person name="Bruemmer F."/>
            <person name="Labrenz M."/>
            <person name="Spormann A.M."/>
            <person name="Op den Camp H."/>
            <person name="Overmann J."/>
            <person name="Amann R."/>
            <person name="Jetten M.S.M."/>
            <person name="Mascher T."/>
            <person name="Medema M.H."/>
            <person name="Devos D.P."/>
            <person name="Kaster A.-K."/>
            <person name="Ovreas L."/>
            <person name="Rohde M."/>
            <person name="Galperin M.Y."/>
            <person name="Jogler C."/>
        </authorList>
    </citation>
    <scope>NUCLEOTIDE SEQUENCE [LARGE SCALE GENOMIC DNA]</scope>
    <source>
        <strain evidence="3 4">ElP</strain>
    </source>
</reference>
<dbReference type="EMBL" id="CP036426">
    <property type="protein sequence ID" value="QDV35557.1"/>
    <property type="molecule type" value="Genomic_DNA"/>
</dbReference>
<dbReference type="AlphaFoldDB" id="A0A518H415"/>
<name>A0A518H415_9BACT</name>
<dbReference type="RefSeq" id="WP_145271229.1">
    <property type="nucleotide sequence ID" value="NZ_CP036426.1"/>
</dbReference>
<organism evidence="3 4">
    <name type="scientific">Tautonia plasticadhaerens</name>
    <dbReference type="NCBI Taxonomy" id="2527974"/>
    <lineage>
        <taxon>Bacteria</taxon>
        <taxon>Pseudomonadati</taxon>
        <taxon>Planctomycetota</taxon>
        <taxon>Planctomycetia</taxon>
        <taxon>Isosphaerales</taxon>
        <taxon>Isosphaeraceae</taxon>
        <taxon>Tautonia</taxon>
    </lineage>
</organism>
<feature type="region of interest" description="Disordered" evidence="1">
    <location>
        <begin position="115"/>
        <end position="156"/>
    </location>
</feature>
<feature type="chain" id="PRO_5021833686" evidence="2">
    <location>
        <begin position="27"/>
        <end position="156"/>
    </location>
</feature>
<sequence length="156" mass="16993" precursor="true">MGRPRPIRLAALPAILLLALPQAGRAADEPPRQRTFALTYRATVRDIPEDSEALDLWLPVPQDDANQTIHRLTIDAPAPVTLGREPGSGNRSLHVRLDRPQGEVTVTMTIVATRRENAGRREPLSPGELRRYLAPEPLDGPIRRLAEEATPGPGGG</sequence>
<evidence type="ECO:0000313" key="3">
    <source>
        <dbReference type="EMBL" id="QDV35557.1"/>
    </source>
</evidence>